<dbReference type="AlphaFoldDB" id="W6ZZT2"/>
<evidence type="ECO:0000313" key="2">
    <source>
        <dbReference type="Proteomes" id="UP000030640"/>
    </source>
</evidence>
<dbReference type="OrthoDB" id="369623at2759"/>
<reference evidence="1 2" key="1">
    <citation type="submission" date="2013-02" db="EMBL/GenBank/DDBJ databases">
        <title>The Genome Sequence of Plasmodium inui San Antonio 1.</title>
        <authorList>
            <consortium name="The Broad Institute Genome Sequencing Platform"/>
            <consortium name="The Broad Institute Genome Sequencing Center for Infectious Disease"/>
            <person name="Neafsey D."/>
            <person name="Cheeseman I."/>
            <person name="Volkman S."/>
            <person name="Adams J."/>
            <person name="Walker B."/>
            <person name="Young S.K."/>
            <person name="Zeng Q."/>
            <person name="Gargeya S."/>
            <person name="Fitzgerald M."/>
            <person name="Haas B."/>
            <person name="Abouelleil A."/>
            <person name="Alvarado L."/>
            <person name="Arachchi H.M."/>
            <person name="Berlin A.M."/>
            <person name="Chapman S.B."/>
            <person name="Dewar J."/>
            <person name="Goldberg J."/>
            <person name="Griggs A."/>
            <person name="Gujja S."/>
            <person name="Hansen M."/>
            <person name="Howarth C."/>
            <person name="Imamovic A."/>
            <person name="Larimer J."/>
            <person name="McCowan C."/>
            <person name="Murphy C."/>
            <person name="Neiman D."/>
            <person name="Pearson M."/>
            <person name="Priest M."/>
            <person name="Roberts A."/>
            <person name="Saif S."/>
            <person name="Shea T."/>
            <person name="Sisk P."/>
            <person name="Sykes S."/>
            <person name="Wortman J."/>
            <person name="Nusbaum C."/>
            <person name="Birren B."/>
        </authorList>
    </citation>
    <scope>NUCLEOTIDE SEQUENCE [LARGE SCALE GENOMIC DNA]</scope>
    <source>
        <strain evidence="1 2">San Antonio 1</strain>
    </source>
</reference>
<dbReference type="GeneID" id="20038345"/>
<dbReference type="EMBL" id="KI965471">
    <property type="protein sequence ID" value="EUD66437.1"/>
    <property type="molecule type" value="Genomic_DNA"/>
</dbReference>
<organism evidence="1 2">
    <name type="scientific">Plasmodium inui San Antonio 1</name>
    <dbReference type="NCBI Taxonomy" id="1237626"/>
    <lineage>
        <taxon>Eukaryota</taxon>
        <taxon>Sar</taxon>
        <taxon>Alveolata</taxon>
        <taxon>Apicomplexa</taxon>
        <taxon>Aconoidasida</taxon>
        <taxon>Haemosporida</taxon>
        <taxon>Plasmodiidae</taxon>
        <taxon>Plasmodium</taxon>
        <taxon>Plasmodium (Plasmodium)</taxon>
    </lineage>
</organism>
<sequence length="418" mass="47771">MCERLYRKIKELECESNLYLSNNKALFESIYQLLREGVPSIPSACYVDDKVADRETNRYVLTKYIYDADDIIYKVEAHSKVTLEKETNLTGKLLDEEYLTDNEVEDIHKGDNYNVLDSVQIYVAHNHFEHVWNEHTMQYFLSCYHDEQNLKIHTHLLEKEEFGYDIQIELFEVPRTPEKMLLVASHLSKIREALQCGPFMHFFLSKTHVQENSFAKFIIRRNEVIYLLKKNDYVLVILSVHYVDMHDRCIVLGVCKNIHATTKSMDLHGHLDFSFYADFPAHLVTSELFVYEGGDDDGDEGDCRNYDPCRGGSGHADRGEAGEGGEGGGSNVANLANLADLAAPPDRGPPPRCSAQAQTTAPNVGFVAIKMDAKLFTGCKDFSELIHISSRVSHIIVSFRDFLNNAVVLYRMRRRRAI</sequence>
<protein>
    <recommendedName>
        <fullName evidence="3">Arp2/3 complex 34 kDa subunit</fullName>
    </recommendedName>
</protein>
<proteinExistence type="predicted"/>
<keyword evidence="2" id="KW-1185">Reference proteome</keyword>
<accession>W6ZZT2</accession>
<dbReference type="VEuPathDB" id="PlasmoDB:C922_03071"/>
<dbReference type="RefSeq" id="XP_008816885.1">
    <property type="nucleotide sequence ID" value="XM_008818663.1"/>
</dbReference>
<evidence type="ECO:0000313" key="1">
    <source>
        <dbReference type="EMBL" id="EUD66437.1"/>
    </source>
</evidence>
<gene>
    <name evidence="1" type="ORF">C922_03071</name>
</gene>
<evidence type="ECO:0008006" key="3">
    <source>
        <dbReference type="Google" id="ProtNLM"/>
    </source>
</evidence>
<name>W6ZZT2_9APIC</name>
<dbReference type="Proteomes" id="UP000030640">
    <property type="component" value="Unassembled WGS sequence"/>
</dbReference>